<accession>A0ACC6J8Z3</accession>
<name>A0ACC6J8Z3_9FLAO</name>
<comment type="caution">
    <text evidence="1">The sequence shown here is derived from an EMBL/GenBank/DDBJ whole genome shotgun (WGS) entry which is preliminary data.</text>
</comment>
<reference evidence="1" key="1">
    <citation type="submission" date="2023-07" db="EMBL/GenBank/DDBJ databases">
        <title>Sorghum-associated microbial communities from plants grown in Nebraska, USA.</title>
        <authorList>
            <person name="Schachtman D."/>
        </authorList>
    </citation>
    <scope>NUCLEOTIDE SEQUENCE</scope>
    <source>
        <strain evidence="1">DS2329</strain>
    </source>
</reference>
<protein>
    <submittedName>
        <fullName evidence="1">Uncharacterized protein</fullName>
    </submittedName>
</protein>
<evidence type="ECO:0000313" key="2">
    <source>
        <dbReference type="Proteomes" id="UP001184833"/>
    </source>
</evidence>
<gene>
    <name evidence="1" type="ORF">J2786_002637</name>
</gene>
<dbReference type="EMBL" id="JAVDQX010000002">
    <property type="protein sequence ID" value="MDR6459530.1"/>
    <property type="molecule type" value="Genomic_DNA"/>
</dbReference>
<evidence type="ECO:0000313" key="1">
    <source>
        <dbReference type="EMBL" id="MDR6459530.1"/>
    </source>
</evidence>
<organism evidence="1 2">
    <name type="scientific">Chryseobacterium vietnamense</name>
    <dbReference type="NCBI Taxonomy" id="866785"/>
    <lineage>
        <taxon>Bacteria</taxon>
        <taxon>Pseudomonadati</taxon>
        <taxon>Bacteroidota</taxon>
        <taxon>Flavobacteriia</taxon>
        <taxon>Flavobacteriales</taxon>
        <taxon>Weeksellaceae</taxon>
        <taxon>Chryseobacterium group</taxon>
        <taxon>Chryseobacterium</taxon>
    </lineage>
</organism>
<dbReference type="Proteomes" id="UP001184833">
    <property type="component" value="Unassembled WGS sequence"/>
</dbReference>
<sequence length="264" mass="31559">MERTTHVITAKSIQELPCIDYLRNIPRQKTIRIVFDHPINHIREDYGEQLKKNLPHFQIAIHSMEPKIEVKKLITKEEIIANQLFFVQCAKDYRTLGEKLVCLFFEKKKIKLNKDFPFLAFNYFKGRSRRTQSGKVGKWRYFLHGYHCHFRNVITKQEIEVPFMFGMEFGDLDPYFFSLYIKSTPDYQPLPVTIDEDFADGKRILDVMLQLDLLERINSNLETHSGLAIKDRDKVDIKIYNPDKDYEKIEFKSRLSRFIQFFNF</sequence>
<proteinExistence type="predicted"/>
<keyword evidence="2" id="KW-1185">Reference proteome</keyword>